<dbReference type="SUPFAM" id="SSF50985">
    <property type="entry name" value="RCC1/BLIP-II"/>
    <property type="match status" value="1"/>
</dbReference>
<keyword evidence="2" id="KW-1185">Reference proteome</keyword>
<sequence length="493" mass="55124">MGAADSSHMDTKAKLITAYRISTTATAMLSGDVPSLISHAYTRHFRTNIPSSNDIVLDPPSHEDETLEGVRSILSQVPPLTKKAQTLLDRARSILTSGPPLSMNVELADGEDLPPCLFTLNQGAVWACLVGGGANPDLEDRVLEEARAKQPHGSEMHDKIRNALTPEGKCLWFLCRKFFFTMNVAEKDGECYHYSPRVRCYHHRMYMGRLFMLNPQRYTDFTRARMPKGMWGWGLDQLGQLGVDSDDFVDPTRLTFDACLKVAKLESSLPAWGKHRMVTGLALTGLGTIILTPVGTVMAGEGAEWFLGPGEHSGRFHPVPLPDGFVPDHMMHDFSVFILCMGSRQMVTGYNVCGKLGLGHESDMAGFVVLPFRVEHIIISGTDYPYTNFLCGRQLLFAGCVLDHIAQAGLLPGFHKDDICPMATPLRFPERVKGWRLDDDSLAWVTEGWTRYCSGRDVRFNVPFEATAVYNNYFRHSSGQWSECRAWWMVLLR</sequence>
<dbReference type="InterPro" id="IPR009091">
    <property type="entry name" value="RCC1/BLIP-II"/>
</dbReference>
<accession>A0A8J6AW20</accession>
<proteinExistence type="predicted"/>
<evidence type="ECO:0000313" key="2">
    <source>
        <dbReference type="Proteomes" id="UP000717585"/>
    </source>
</evidence>
<gene>
    <name evidence="1" type="ORF">J8273_4520</name>
</gene>
<name>A0A8J6AW20_9EUKA</name>
<organism evidence="1 2">
    <name type="scientific">Carpediemonas membranifera</name>
    <dbReference type="NCBI Taxonomy" id="201153"/>
    <lineage>
        <taxon>Eukaryota</taxon>
        <taxon>Metamonada</taxon>
        <taxon>Carpediemonas-like organisms</taxon>
        <taxon>Carpediemonas</taxon>
    </lineage>
</organism>
<dbReference type="EMBL" id="JAHDYR010000019">
    <property type="protein sequence ID" value="KAG9393920.1"/>
    <property type="molecule type" value="Genomic_DNA"/>
</dbReference>
<protein>
    <submittedName>
        <fullName evidence="1">Uncharacterized protein</fullName>
    </submittedName>
</protein>
<comment type="caution">
    <text evidence="1">The sequence shown here is derived from an EMBL/GenBank/DDBJ whole genome shotgun (WGS) entry which is preliminary data.</text>
</comment>
<dbReference type="Proteomes" id="UP000717585">
    <property type="component" value="Unassembled WGS sequence"/>
</dbReference>
<evidence type="ECO:0000313" key="1">
    <source>
        <dbReference type="EMBL" id="KAG9393920.1"/>
    </source>
</evidence>
<dbReference type="AlphaFoldDB" id="A0A8J6AW20"/>
<reference evidence="1" key="1">
    <citation type="submission" date="2021-05" db="EMBL/GenBank/DDBJ databases">
        <title>A free-living protist that lacks canonical eukaryotic 1 DNA replication and segregation systems.</title>
        <authorList>
            <person name="Salas-Leiva D.E."/>
            <person name="Tromer E.C."/>
            <person name="Curtis B.A."/>
            <person name="Jerlstrom-Hultqvist J."/>
            <person name="Kolisko M."/>
            <person name="Yi Z."/>
            <person name="Salas-Leiva J.S."/>
            <person name="Gallot-Lavallee L."/>
            <person name="Kops G.J.P.L."/>
            <person name="Archibald J.M."/>
            <person name="Simpson A.G.B."/>
            <person name="Roger A.J."/>
        </authorList>
    </citation>
    <scope>NUCLEOTIDE SEQUENCE</scope>
    <source>
        <strain evidence="1">BICM</strain>
    </source>
</reference>